<dbReference type="PANTHER" id="PTHR23028:SF53">
    <property type="entry name" value="ACYL_TRANSF_3 DOMAIN-CONTAINING PROTEIN"/>
    <property type="match status" value="1"/>
</dbReference>
<dbReference type="Proteomes" id="UP000426027">
    <property type="component" value="Chromosome"/>
</dbReference>
<feature type="transmembrane region" description="Helical" evidence="1">
    <location>
        <begin position="216"/>
        <end position="234"/>
    </location>
</feature>
<accession>A0A6I6G610</accession>
<dbReference type="GO" id="GO:0016747">
    <property type="term" value="F:acyltransferase activity, transferring groups other than amino-acyl groups"/>
    <property type="evidence" value="ECO:0007669"/>
    <property type="project" value="InterPro"/>
</dbReference>
<dbReference type="AlphaFoldDB" id="A0A6I6G610"/>
<feature type="transmembrane region" description="Helical" evidence="1">
    <location>
        <begin position="7"/>
        <end position="26"/>
    </location>
</feature>
<reference evidence="3 4" key="1">
    <citation type="submission" date="2019-11" db="EMBL/GenBank/DDBJ databases">
        <authorList>
            <person name="Im W.T."/>
        </authorList>
    </citation>
    <scope>NUCLEOTIDE SEQUENCE [LARGE SCALE GENOMIC DNA]</scope>
    <source>
        <strain evidence="3 4">SB-02</strain>
    </source>
</reference>
<dbReference type="Pfam" id="PF01757">
    <property type="entry name" value="Acyl_transf_3"/>
    <property type="match status" value="1"/>
</dbReference>
<evidence type="ECO:0000313" key="4">
    <source>
        <dbReference type="Proteomes" id="UP000426027"/>
    </source>
</evidence>
<keyword evidence="4" id="KW-1185">Reference proteome</keyword>
<evidence type="ECO:0000256" key="1">
    <source>
        <dbReference type="SAM" id="Phobius"/>
    </source>
</evidence>
<feature type="transmembrane region" description="Helical" evidence="1">
    <location>
        <begin position="288"/>
        <end position="308"/>
    </location>
</feature>
<dbReference type="EMBL" id="CP046566">
    <property type="protein sequence ID" value="QGW27657.1"/>
    <property type="molecule type" value="Genomic_DNA"/>
</dbReference>
<keyword evidence="3" id="KW-0012">Acyltransferase</keyword>
<dbReference type="GO" id="GO:0016020">
    <property type="term" value="C:membrane"/>
    <property type="evidence" value="ECO:0007669"/>
    <property type="project" value="TreeGrafter"/>
</dbReference>
<dbReference type="GO" id="GO:0000271">
    <property type="term" value="P:polysaccharide biosynthetic process"/>
    <property type="evidence" value="ECO:0007669"/>
    <property type="project" value="TreeGrafter"/>
</dbReference>
<dbReference type="RefSeq" id="WP_157477630.1">
    <property type="nucleotide sequence ID" value="NZ_CP046566.1"/>
</dbReference>
<keyword evidence="1" id="KW-1133">Transmembrane helix</keyword>
<protein>
    <submittedName>
        <fullName evidence="3">Acyltransferase family protein</fullName>
    </submittedName>
</protein>
<feature type="transmembrane region" description="Helical" evidence="1">
    <location>
        <begin position="249"/>
        <end position="267"/>
    </location>
</feature>
<feature type="domain" description="Acyltransferase 3" evidence="2">
    <location>
        <begin position="6"/>
        <end position="338"/>
    </location>
</feature>
<dbReference type="InterPro" id="IPR050879">
    <property type="entry name" value="Acyltransferase_3"/>
</dbReference>
<keyword evidence="3" id="KW-0808">Transferase</keyword>
<dbReference type="InterPro" id="IPR002656">
    <property type="entry name" value="Acyl_transf_3_dom"/>
</dbReference>
<feature type="transmembrane region" description="Helical" evidence="1">
    <location>
        <begin position="168"/>
        <end position="184"/>
    </location>
</feature>
<feature type="transmembrane region" description="Helical" evidence="1">
    <location>
        <begin position="190"/>
        <end position="209"/>
    </location>
</feature>
<gene>
    <name evidence="3" type="ORF">GLV81_05745</name>
</gene>
<sequence>MKRHYPWLDLVRFIAAFAVVAAHYRADFFVDYSELPKHQQNIFTTAFYLVTRLGDESVLIFFVLSGYLVGGRSLEKILSNKVDITRYAIDRVVRIITPLLASVLLVVLIDLIIGKPIPYIDLLGSLFSVQGIFTSFHYNYPVWSLAYEVWFYVFMGAVMVITRGVKRWSILFAFVLLAIILLIFTKEFEAKYLFVWLIGAFAYFIPASAKPSIFKNVFWLLMLMAAVALSQLTAPTKAVSLGISFLNDSVTTILLAVIASLFIRQLIQSQPTNKLAIQIDKTGSKLADFSYSLYLTHAPVISLLSYLGVTKSEAISTGSMGVFAFTIAIALLIAYLVYLSSEKHTSFIKGKIRNWVLKESLK</sequence>
<evidence type="ECO:0000313" key="3">
    <source>
        <dbReference type="EMBL" id="QGW27657.1"/>
    </source>
</evidence>
<dbReference type="KEGG" id="fls:GLV81_05745"/>
<dbReference type="PANTHER" id="PTHR23028">
    <property type="entry name" value="ACETYLTRANSFERASE"/>
    <property type="match status" value="1"/>
</dbReference>
<feature type="transmembrane region" description="Helical" evidence="1">
    <location>
        <begin position="320"/>
        <end position="339"/>
    </location>
</feature>
<feature type="transmembrane region" description="Helical" evidence="1">
    <location>
        <begin position="91"/>
        <end position="113"/>
    </location>
</feature>
<keyword evidence="1" id="KW-0472">Membrane</keyword>
<evidence type="ECO:0000259" key="2">
    <source>
        <dbReference type="Pfam" id="PF01757"/>
    </source>
</evidence>
<keyword evidence="1" id="KW-0812">Transmembrane</keyword>
<feature type="transmembrane region" description="Helical" evidence="1">
    <location>
        <begin position="46"/>
        <end position="70"/>
    </location>
</feature>
<organism evidence="3 4">
    <name type="scientific">Phnomibacter ginsenosidimutans</name>
    <dbReference type="NCBI Taxonomy" id="2676868"/>
    <lineage>
        <taxon>Bacteria</taxon>
        <taxon>Pseudomonadati</taxon>
        <taxon>Bacteroidota</taxon>
        <taxon>Chitinophagia</taxon>
        <taxon>Chitinophagales</taxon>
        <taxon>Chitinophagaceae</taxon>
        <taxon>Phnomibacter</taxon>
    </lineage>
</organism>
<name>A0A6I6G610_9BACT</name>
<feature type="transmembrane region" description="Helical" evidence="1">
    <location>
        <begin position="142"/>
        <end position="161"/>
    </location>
</feature>
<proteinExistence type="predicted"/>